<comment type="similarity">
    <text evidence="1 10">Belongs to the GTP-binding SRP family. SRP54 subfamily.</text>
</comment>
<name>M1MA79_9PROT</name>
<evidence type="ECO:0000256" key="7">
    <source>
        <dbReference type="ARBA" id="ARBA00023135"/>
    </source>
</evidence>
<dbReference type="SUPFAM" id="SSF47364">
    <property type="entry name" value="Domain of the SRP/SRP receptor G-proteins"/>
    <property type="match status" value="1"/>
</dbReference>
<evidence type="ECO:0000256" key="9">
    <source>
        <dbReference type="ARBA" id="ARBA00048027"/>
    </source>
</evidence>
<organism evidence="12 13">
    <name type="scientific">Candidatus Kinetoplastidibacterium galati TCC219</name>
    <dbReference type="NCBI Taxonomy" id="1208921"/>
    <lineage>
        <taxon>Bacteria</taxon>
        <taxon>Pseudomonadati</taxon>
        <taxon>Pseudomonadota</taxon>
        <taxon>Betaproteobacteria</taxon>
        <taxon>Candidatus Kinetoplastidibacterium</taxon>
    </lineage>
</organism>
<keyword evidence="6 10" id="KW-0342">GTP-binding</keyword>
<comment type="domain">
    <text evidence="10">Composed of three domains: the N-terminal N domain, which is responsible for interactions with the ribosome, the central G domain, which binds GTP, and the C-terminal M domain, which binds the RNA and the signal sequence of the RNC.</text>
</comment>
<dbReference type="Gene3D" id="1.10.260.30">
    <property type="entry name" value="Signal recognition particle, SRP54 subunit, M-domain"/>
    <property type="match status" value="1"/>
</dbReference>
<dbReference type="InterPro" id="IPR004780">
    <property type="entry name" value="SRP"/>
</dbReference>
<gene>
    <name evidence="10" type="primary">ffh</name>
    <name evidence="12" type="ORF">ST1E_0330</name>
</gene>
<dbReference type="PANTHER" id="PTHR11564">
    <property type="entry name" value="SIGNAL RECOGNITION PARTICLE 54K PROTEIN SRP54"/>
    <property type="match status" value="1"/>
</dbReference>
<dbReference type="PATRIC" id="fig|1208921.3.peg.81"/>
<evidence type="ECO:0000256" key="1">
    <source>
        <dbReference type="ARBA" id="ARBA00005450"/>
    </source>
</evidence>
<dbReference type="Gene3D" id="3.40.50.300">
    <property type="entry name" value="P-loop containing nucleotide triphosphate hydrolases"/>
    <property type="match status" value="1"/>
</dbReference>
<dbReference type="InterPro" id="IPR000897">
    <property type="entry name" value="SRP54_GTPase_dom"/>
</dbReference>
<proteinExistence type="inferred from homology"/>
<evidence type="ECO:0000256" key="3">
    <source>
        <dbReference type="ARBA" id="ARBA00022741"/>
    </source>
</evidence>
<dbReference type="OrthoDB" id="9804720at2"/>
<protein>
    <recommendedName>
        <fullName evidence="10">Signal recognition particle protein</fullName>
        <ecNumber evidence="10">3.6.5.4</ecNumber>
    </recommendedName>
    <alternativeName>
        <fullName evidence="10">Fifty-four homolog</fullName>
    </alternativeName>
</protein>
<comment type="subcellular location">
    <subcellularLocation>
        <location evidence="10">Cytoplasm</location>
    </subcellularLocation>
    <text evidence="10">The SRP-RNC complex is targeted to the cytoplasmic membrane.</text>
</comment>
<dbReference type="SMART" id="SM00962">
    <property type="entry name" value="SRP54"/>
    <property type="match status" value="1"/>
</dbReference>
<evidence type="ECO:0000256" key="5">
    <source>
        <dbReference type="ARBA" id="ARBA00022884"/>
    </source>
</evidence>
<keyword evidence="7 10" id="KW-0733">Signal recognition particle</keyword>
<dbReference type="InterPro" id="IPR027417">
    <property type="entry name" value="P-loop_NTPase"/>
</dbReference>
<dbReference type="GO" id="GO:0003924">
    <property type="term" value="F:GTPase activity"/>
    <property type="evidence" value="ECO:0007669"/>
    <property type="project" value="UniProtKB-UniRule"/>
</dbReference>
<dbReference type="InterPro" id="IPR004125">
    <property type="entry name" value="Signal_recog_particle_SRP54_M"/>
</dbReference>
<dbReference type="InterPro" id="IPR013822">
    <property type="entry name" value="Signal_recog_particl_SRP54_hlx"/>
</dbReference>
<dbReference type="PANTHER" id="PTHR11564:SF5">
    <property type="entry name" value="SIGNAL RECOGNITION PARTICLE SUBUNIT SRP54"/>
    <property type="match status" value="1"/>
</dbReference>
<dbReference type="GO" id="GO:0006614">
    <property type="term" value="P:SRP-dependent cotranslational protein targeting to membrane"/>
    <property type="evidence" value="ECO:0007669"/>
    <property type="project" value="InterPro"/>
</dbReference>
<comment type="subunit">
    <text evidence="10">Part of the signal recognition particle protein translocation system, which is composed of SRP and FtsY. SRP is a ribonucleoprotein composed of Ffh and a 4.5S RNA molecule.</text>
</comment>
<dbReference type="CDD" id="cd18539">
    <property type="entry name" value="SRP_G"/>
    <property type="match status" value="1"/>
</dbReference>
<dbReference type="InterPro" id="IPR003593">
    <property type="entry name" value="AAA+_ATPase"/>
</dbReference>
<evidence type="ECO:0000313" key="12">
    <source>
        <dbReference type="EMBL" id="AGF48805.1"/>
    </source>
</evidence>
<dbReference type="Pfam" id="PF02881">
    <property type="entry name" value="SRP54_N"/>
    <property type="match status" value="1"/>
</dbReference>
<dbReference type="KEGG" id="kga:ST1E_0330"/>
<keyword evidence="13" id="KW-1185">Reference proteome</keyword>
<keyword evidence="8 10" id="KW-0687">Ribonucleoprotein</keyword>
<dbReference type="SUPFAM" id="SSF52540">
    <property type="entry name" value="P-loop containing nucleoside triphosphate hydrolases"/>
    <property type="match status" value="1"/>
</dbReference>
<keyword evidence="5 10" id="KW-0694">RNA-binding</keyword>
<evidence type="ECO:0000256" key="6">
    <source>
        <dbReference type="ARBA" id="ARBA00023134"/>
    </source>
</evidence>
<dbReference type="InterPro" id="IPR036891">
    <property type="entry name" value="Signal_recog_part_SRP54_M_sf"/>
</dbReference>
<dbReference type="Pfam" id="PF02978">
    <property type="entry name" value="SRP_SPB"/>
    <property type="match status" value="1"/>
</dbReference>
<dbReference type="GO" id="GO:0005525">
    <property type="term" value="F:GTP binding"/>
    <property type="evidence" value="ECO:0007669"/>
    <property type="project" value="UniProtKB-UniRule"/>
</dbReference>
<reference evidence="12 13" key="1">
    <citation type="journal article" date="2013" name="Genome Biol. Evol.">
        <title>Genome evolution and phylogenomic analysis of candidatus kinetoplastibacterium, the betaproteobacterial endosymbionts of strigomonas and angomonas.</title>
        <authorList>
            <person name="Alves J.M."/>
            <person name="Serrano M.G."/>
            <person name="Maia da Silva F."/>
            <person name="Voegtly L.J."/>
            <person name="Matveyev A.V."/>
            <person name="Teixeira M.M."/>
            <person name="Camargo E.P."/>
            <person name="Buck G.A."/>
        </authorList>
    </citation>
    <scope>NUCLEOTIDE SEQUENCE [LARGE SCALE GENOMIC DNA]</scope>
    <source>
        <strain evidence="12 13">TCC219</strain>
    </source>
</reference>
<dbReference type="HAMAP" id="MF_00306">
    <property type="entry name" value="SRP54"/>
    <property type="match status" value="1"/>
</dbReference>
<feature type="binding site" evidence="10">
    <location>
        <begin position="203"/>
        <end position="207"/>
    </location>
    <ligand>
        <name>GTP</name>
        <dbReference type="ChEBI" id="CHEBI:37565"/>
    </ligand>
</feature>
<dbReference type="InterPro" id="IPR036225">
    <property type="entry name" value="SRP/SRP_N"/>
</dbReference>
<dbReference type="SMART" id="SM00963">
    <property type="entry name" value="SRP54_N"/>
    <property type="match status" value="1"/>
</dbReference>
<sequence length="462" mass="51072">MLDNLTSKMSHVLKRIRGEARLTESNTKEMFREIRIALLEADVSFSLVKNFIDILKTKSLGSDVLDSLNPGQALVGIVHKELTAIMGGDLGEFSNEISLSVAPPATIMFVGLQGVGKTTTVGKLAYWLSNGNHTRYGKKTGKKKILITSVDTYRPSAIDQLRIISQQIGIDFFFNDINNNPIDIAKSALSYAKKHYYDIMLIDTAGRLGIDKLMMDEIESLSEITKPIETLFVVDAMQGQDSINTAKSFSDKLPLTGVILTKLDGDVRGGAAVSVRQITNVPLKFIGTSEKIDGLEIFSPDRMARRILGMGDILSLVEKAQNSVNLSDVSGLVNKIRSKDKFDLNDFRSQLIQMKKLGGIESILESVPSSFRSNRKFSLDQSENFIKKSEAIINSMTIEERTRSDMIKSSRKRRIAEGAGVSIQDINQLLSQFEKAQLVMKKMQKGGIAKMIRSIKGIGNLL</sequence>
<keyword evidence="3 10" id="KW-0547">Nucleotide-binding</keyword>
<feature type="binding site" evidence="10">
    <location>
        <begin position="261"/>
        <end position="264"/>
    </location>
    <ligand>
        <name>GTP</name>
        <dbReference type="ChEBI" id="CHEBI:37565"/>
    </ligand>
</feature>
<dbReference type="STRING" id="1208921.ST1E_0330"/>
<keyword evidence="2 10" id="KW-0963">Cytoplasm</keyword>
<dbReference type="Pfam" id="PF00448">
    <property type="entry name" value="SRP54"/>
    <property type="match status" value="1"/>
</dbReference>
<dbReference type="EC" id="3.6.5.4" evidence="10"/>
<dbReference type="GO" id="GO:0008312">
    <property type="term" value="F:7S RNA binding"/>
    <property type="evidence" value="ECO:0007669"/>
    <property type="project" value="InterPro"/>
</dbReference>
<evidence type="ECO:0000256" key="4">
    <source>
        <dbReference type="ARBA" id="ARBA00022801"/>
    </source>
</evidence>
<dbReference type="InterPro" id="IPR042101">
    <property type="entry name" value="SRP54_N_sf"/>
</dbReference>
<evidence type="ECO:0000256" key="2">
    <source>
        <dbReference type="ARBA" id="ARBA00022490"/>
    </source>
</evidence>
<comment type="catalytic activity">
    <reaction evidence="9 10">
        <text>GTP + H2O = GDP + phosphate + H(+)</text>
        <dbReference type="Rhea" id="RHEA:19669"/>
        <dbReference type="ChEBI" id="CHEBI:15377"/>
        <dbReference type="ChEBI" id="CHEBI:15378"/>
        <dbReference type="ChEBI" id="CHEBI:37565"/>
        <dbReference type="ChEBI" id="CHEBI:43474"/>
        <dbReference type="ChEBI" id="CHEBI:58189"/>
        <dbReference type="EC" id="3.6.5.4"/>
    </reaction>
</comment>
<dbReference type="RefSeq" id="WP_015389290.1">
    <property type="nucleotide sequence ID" value="NC_020284.1"/>
</dbReference>
<evidence type="ECO:0000259" key="11">
    <source>
        <dbReference type="PROSITE" id="PS00300"/>
    </source>
</evidence>
<dbReference type="InterPro" id="IPR022941">
    <property type="entry name" value="SRP54"/>
</dbReference>
<dbReference type="AlphaFoldDB" id="M1MA79"/>
<evidence type="ECO:0000256" key="8">
    <source>
        <dbReference type="ARBA" id="ARBA00023274"/>
    </source>
</evidence>
<evidence type="ECO:0000256" key="10">
    <source>
        <dbReference type="HAMAP-Rule" id="MF_00306"/>
    </source>
</evidence>
<keyword evidence="4 10" id="KW-0378">Hydrolase</keyword>
<dbReference type="PROSITE" id="PS00300">
    <property type="entry name" value="SRP54"/>
    <property type="match status" value="1"/>
</dbReference>
<dbReference type="NCBIfam" id="TIGR00959">
    <property type="entry name" value="ffh"/>
    <property type="match status" value="1"/>
</dbReference>
<accession>M1MA79</accession>
<dbReference type="HOGENOM" id="CLU_009301_6_0_4"/>
<feature type="domain" description="SRP54-type proteins GTP-binding" evidence="11">
    <location>
        <begin position="282"/>
        <end position="295"/>
    </location>
</feature>
<dbReference type="SUPFAM" id="SSF47446">
    <property type="entry name" value="Signal peptide-binding domain"/>
    <property type="match status" value="1"/>
</dbReference>
<feature type="binding site" evidence="10">
    <location>
        <begin position="111"/>
        <end position="118"/>
    </location>
    <ligand>
        <name>GTP</name>
        <dbReference type="ChEBI" id="CHEBI:37565"/>
    </ligand>
</feature>
<dbReference type="Proteomes" id="UP000011658">
    <property type="component" value="Chromosome"/>
</dbReference>
<comment type="function">
    <text evidence="10">Involved in targeting and insertion of nascent membrane proteins into the cytoplasmic membrane. Binds to the hydrophobic signal sequence of the ribosome-nascent chain (RNC) as it emerges from the ribosomes. The SRP-RNC complex is then targeted to the cytoplasmic membrane where it interacts with the SRP receptor FtsY. Interaction with FtsY leads to the transfer of the RNC complex to the Sec translocase for insertion into the membrane, the hydrolysis of GTP by both Ffh and FtsY, and the dissociation of the SRP-FtsY complex into the individual components.</text>
</comment>
<dbReference type="GO" id="GO:0048500">
    <property type="term" value="C:signal recognition particle"/>
    <property type="evidence" value="ECO:0007669"/>
    <property type="project" value="UniProtKB-UniRule"/>
</dbReference>
<dbReference type="eggNOG" id="COG0541">
    <property type="taxonomic scope" value="Bacteria"/>
</dbReference>
<dbReference type="EMBL" id="CP003806">
    <property type="protein sequence ID" value="AGF48805.1"/>
    <property type="molecule type" value="Genomic_DNA"/>
</dbReference>
<dbReference type="Gene3D" id="1.20.120.140">
    <property type="entry name" value="Signal recognition particle SRP54, nucleotide-binding domain"/>
    <property type="match status" value="1"/>
</dbReference>
<dbReference type="SMART" id="SM00382">
    <property type="entry name" value="AAA"/>
    <property type="match status" value="1"/>
</dbReference>
<evidence type="ECO:0000313" key="13">
    <source>
        <dbReference type="Proteomes" id="UP000011658"/>
    </source>
</evidence>